<evidence type="ECO:0000256" key="10">
    <source>
        <dbReference type="ARBA" id="ARBA00023014"/>
    </source>
</evidence>
<dbReference type="GO" id="GO:0051539">
    <property type="term" value="F:4 iron, 4 sulfur cluster binding"/>
    <property type="evidence" value="ECO:0007669"/>
    <property type="project" value="UniProtKB-KW"/>
</dbReference>
<accession>A0A4P8IE31</accession>
<dbReference type="InterPro" id="IPR034457">
    <property type="entry name" value="Organic_radical-activating"/>
</dbReference>
<sequence length="165" mass="19093">MRYAQIRKIDISNGTGIRTSLFVQGCRRMCKGCFNPETWDFNGGLEWDEHSEEQFLTLTGGEHITGATILGGEPMEPENRETVKEVLKKLKQRYPEKTTWMYSSYLYAEIMDFDPEVLRYLDVLVDGPFVEEQKDLNLRFRGSKNQRVIDVQASLKNGDVVLLDF</sequence>
<evidence type="ECO:0000256" key="2">
    <source>
        <dbReference type="ARBA" id="ARBA00003852"/>
    </source>
</evidence>
<gene>
    <name evidence="13" type="ORF">AR1Y2_1621</name>
</gene>
<dbReference type="InterPro" id="IPR007197">
    <property type="entry name" value="rSAM"/>
</dbReference>
<evidence type="ECO:0000256" key="4">
    <source>
        <dbReference type="ARBA" id="ARBA00014281"/>
    </source>
</evidence>
<evidence type="ECO:0000256" key="7">
    <source>
        <dbReference type="ARBA" id="ARBA00022723"/>
    </source>
</evidence>
<dbReference type="GO" id="GO:0046872">
    <property type="term" value="F:metal ion binding"/>
    <property type="evidence" value="ECO:0007669"/>
    <property type="project" value="UniProtKB-KW"/>
</dbReference>
<dbReference type="SFLD" id="SFLDS00029">
    <property type="entry name" value="Radical_SAM"/>
    <property type="match status" value="1"/>
</dbReference>
<dbReference type="OrthoDB" id="9782387at2"/>
<dbReference type="EC" id="1.97.1.-" evidence="12"/>
<dbReference type="InterPro" id="IPR012837">
    <property type="entry name" value="NrdG"/>
</dbReference>
<dbReference type="SFLD" id="SFLDF00299">
    <property type="entry name" value="anaerobic_ribonucleoside-triph"/>
    <property type="match status" value="1"/>
</dbReference>
<name>A0A4P8IE31_9FIRM</name>
<dbReference type="PROSITE" id="PS01087">
    <property type="entry name" value="RADICAL_ACTIVATING"/>
    <property type="match status" value="1"/>
</dbReference>
<organism evidence="13 14">
    <name type="scientific">Anaerostipes rhamnosivorans</name>
    <dbReference type="NCBI Taxonomy" id="1229621"/>
    <lineage>
        <taxon>Bacteria</taxon>
        <taxon>Bacillati</taxon>
        <taxon>Bacillota</taxon>
        <taxon>Clostridia</taxon>
        <taxon>Lachnospirales</taxon>
        <taxon>Lachnospiraceae</taxon>
        <taxon>Anaerostipes</taxon>
    </lineage>
</organism>
<dbReference type="EMBL" id="CP040058">
    <property type="protein sequence ID" value="QCP35075.1"/>
    <property type="molecule type" value="Genomic_DNA"/>
</dbReference>
<dbReference type="Gene3D" id="3.20.20.70">
    <property type="entry name" value="Aldolase class I"/>
    <property type="match status" value="1"/>
</dbReference>
<evidence type="ECO:0000256" key="1">
    <source>
        <dbReference type="ARBA" id="ARBA00001966"/>
    </source>
</evidence>
<dbReference type="NCBIfam" id="TIGR02491">
    <property type="entry name" value="NrdG"/>
    <property type="match status" value="1"/>
</dbReference>
<comment type="catalytic activity">
    <reaction evidence="11">
        <text>glycyl-[protein] + reduced [flavodoxin] + S-adenosyl-L-methionine = glycin-2-yl radical-[protein] + semiquinone [flavodoxin] + 5'-deoxyadenosine + L-methionine + H(+)</text>
        <dbReference type="Rhea" id="RHEA:61976"/>
        <dbReference type="Rhea" id="RHEA-COMP:10622"/>
        <dbReference type="Rhea" id="RHEA-COMP:14480"/>
        <dbReference type="Rhea" id="RHEA-COMP:15993"/>
        <dbReference type="Rhea" id="RHEA-COMP:15994"/>
        <dbReference type="ChEBI" id="CHEBI:15378"/>
        <dbReference type="ChEBI" id="CHEBI:17319"/>
        <dbReference type="ChEBI" id="CHEBI:29947"/>
        <dbReference type="ChEBI" id="CHEBI:32722"/>
        <dbReference type="ChEBI" id="CHEBI:57618"/>
        <dbReference type="ChEBI" id="CHEBI:57844"/>
        <dbReference type="ChEBI" id="CHEBI:59789"/>
        <dbReference type="ChEBI" id="CHEBI:140311"/>
    </reaction>
</comment>
<evidence type="ECO:0000256" key="5">
    <source>
        <dbReference type="ARBA" id="ARBA00022485"/>
    </source>
</evidence>
<keyword evidence="14" id="KW-1185">Reference proteome</keyword>
<comment type="function">
    <text evidence="2 12">Activation of anaerobic ribonucleoside-triphosphate reductase under anaerobic conditions by generation of an organic free radical, using S-adenosylmethionine and reduced flavodoxin as cosubstrates to produce 5'-deoxy-adenosine.</text>
</comment>
<dbReference type="InterPro" id="IPR001989">
    <property type="entry name" value="Radical_activat_CS"/>
</dbReference>
<keyword evidence="6" id="KW-0949">S-adenosyl-L-methionine</keyword>
<reference evidence="13 14" key="1">
    <citation type="submission" date="2019-05" db="EMBL/GenBank/DDBJ databases">
        <title>Complete genome sequencing of Anaerostipes rhamnosivorans.</title>
        <authorList>
            <person name="Bui T.P.N."/>
            <person name="de Vos W.M."/>
        </authorList>
    </citation>
    <scope>NUCLEOTIDE SEQUENCE [LARGE SCALE GENOMIC DNA]</scope>
    <source>
        <strain evidence="13 14">1y2</strain>
    </source>
</reference>
<dbReference type="InterPro" id="IPR013785">
    <property type="entry name" value="Aldolase_TIM"/>
</dbReference>
<dbReference type="RefSeq" id="WP_137328502.1">
    <property type="nucleotide sequence ID" value="NZ_CP040058.1"/>
</dbReference>
<proteinExistence type="inferred from homology"/>
<dbReference type="PIRSF" id="PIRSF000368">
    <property type="entry name" value="NrdG"/>
    <property type="match status" value="1"/>
</dbReference>
<dbReference type="PANTHER" id="PTHR30352">
    <property type="entry name" value="PYRUVATE FORMATE-LYASE-ACTIVATING ENZYME"/>
    <property type="match status" value="1"/>
</dbReference>
<comment type="cofactor">
    <cofactor evidence="1">
        <name>[4Fe-4S] cluster</name>
        <dbReference type="ChEBI" id="CHEBI:49883"/>
    </cofactor>
</comment>
<comment type="similarity">
    <text evidence="3 12">Belongs to the organic radical-activating enzymes family.</text>
</comment>
<evidence type="ECO:0000256" key="12">
    <source>
        <dbReference type="PIRNR" id="PIRNR000368"/>
    </source>
</evidence>
<evidence type="ECO:0000313" key="14">
    <source>
        <dbReference type="Proteomes" id="UP000298653"/>
    </source>
</evidence>
<dbReference type="SFLD" id="SFLDG01063">
    <property type="entry name" value="activating_enzymes__group_1"/>
    <property type="match status" value="1"/>
</dbReference>
<dbReference type="Pfam" id="PF13353">
    <property type="entry name" value="Fer4_12"/>
    <property type="match status" value="1"/>
</dbReference>
<keyword evidence="9" id="KW-0408">Iron</keyword>
<evidence type="ECO:0000256" key="6">
    <source>
        <dbReference type="ARBA" id="ARBA00022691"/>
    </source>
</evidence>
<keyword evidence="5" id="KW-0004">4Fe-4S</keyword>
<evidence type="ECO:0000256" key="8">
    <source>
        <dbReference type="ARBA" id="ARBA00023002"/>
    </source>
</evidence>
<keyword evidence="10" id="KW-0411">Iron-sulfur</keyword>
<dbReference type="Proteomes" id="UP000298653">
    <property type="component" value="Chromosome"/>
</dbReference>
<dbReference type="PANTHER" id="PTHR30352:SF2">
    <property type="entry name" value="ANAEROBIC RIBONUCLEOSIDE-TRIPHOSPHATE REDUCTASE-ACTIVATING PROTEIN"/>
    <property type="match status" value="1"/>
</dbReference>
<keyword evidence="8 12" id="KW-0560">Oxidoreductase</keyword>
<dbReference type="SFLD" id="SFLDG01066">
    <property type="entry name" value="organic_radical-activating_enz"/>
    <property type="match status" value="1"/>
</dbReference>
<evidence type="ECO:0000313" key="13">
    <source>
        <dbReference type="EMBL" id="QCP35075.1"/>
    </source>
</evidence>
<keyword evidence="7" id="KW-0479">Metal-binding</keyword>
<dbReference type="KEGG" id="arf:AR1Y2_1621"/>
<dbReference type="GO" id="GO:0004748">
    <property type="term" value="F:ribonucleoside-diphosphate reductase activity, thioredoxin disulfide as acceptor"/>
    <property type="evidence" value="ECO:0007669"/>
    <property type="project" value="TreeGrafter"/>
</dbReference>
<dbReference type="GO" id="GO:0043365">
    <property type="term" value="F:[formate-C-acetyltransferase]-activating enzyme activity"/>
    <property type="evidence" value="ECO:0007669"/>
    <property type="project" value="InterPro"/>
</dbReference>
<evidence type="ECO:0000256" key="3">
    <source>
        <dbReference type="ARBA" id="ARBA00009777"/>
    </source>
</evidence>
<protein>
    <recommendedName>
        <fullName evidence="4 12">Anaerobic ribonucleoside-triphosphate reductase-activating protein</fullName>
        <ecNumber evidence="12">1.97.1.-</ecNumber>
    </recommendedName>
</protein>
<dbReference type="AlphaFoldDB" id="A0A4P8IE31"/>
<evidence type="ECO:0000256" key="11">
    <source>
        <dbReference type="ARBA" id="ARBA00047365"/>
    </source>
</evidence>
<evidence type="ECO:0000256" key="9">
    <source>
        <dbReference type="ARBA" id="ARBA00023004"/>
    </source>
</evidence>